<name>A0A448X2C9_9PLAT</name>
<evidence type="ECO:0000313" key="2">
    <source>
        <dbReference type="EMBL" id="VEL26190.1"/>
    </source>
</evidence>
<reference evidence="2" key="1">
    <citation type="submission" date="2018-11" db="EMBL/GenBank/DDBJ databases">
        <authorList>
            <consortium name="Pathogen Informatics"/>
        </authorList>
    </citation>
    <scope>NUCLEOTIDE SEQUENCE</scope>
</reference>
<accession>A0A448X2C9</accession>
<dbReference type="Proteomes" id="UP000784294">
    <property type="component" value="Unassembled WGS sequence"/>
</dbReference>
<protein>
    <submittedName>
        <fullName evidence="2">Uncharacterized protein</fullName>
    </submittedName>
</protein>
<proteinExistence type="predicted"/>
<comment type="caution">
    <text evidence="2">The sequence shown here is derived from an EMBL/GenBank/DDBJ whole genome shotgun (WGS) entry which is preliminary data.</text>
</comment>
<gene>
    <name evidence="2" type="ORF">PXEA_LOCUS19630</name>
</gene>
<sequence length="76" mass="7902">MGLEARGSPVVPSTDAHSLDGTCDDESDVSSLTEAAGLGLINLARLPASGRPNPLLNRISKLQVSLSILPYIFIGL</sequence>
<dbReference type="AlphaFoldDB" id="A0A448X2C9"/>
<evidence type="ECO:0000256" key="1">
    <source>
        <dbReference type="SAM" id="MobiDB-lite"/>
    </source>
</evidence>
<evidence type="ECO:0000313" key="3">
    <source>
        <dbReference type="Proteomes" id="UP000784294"/>
    </source>
</evidence>
<feature type="region of interest" description="Disordered" evidence="1">
    <location>
        <begin position="1"/>
        <end position="28"/>
    </location>
</feature>
<organism evidence="2 3">
    <name type="scientific">Protopolystoma xenopodis</name>
    <dbReference type="NCBI Taxonomy" id="117903"/>
    <lineage>
        <taxon>Eukaryota</taxon>
        <taxon>Metazoa</taxon>
        <taxon>Spiralia</taxon>
        <taxon>Lophotrochozoa</taxon>
        <taxon>Platyhelminthes</taxon>
        <taxon>Monogenea</taxon>
        <taxon>Polyopisthocotylea</taxon>
        <taxon>Polystomatidea</taxon>
        <taxon>Polystomatidae</taxon>
        <taxon>Protopolystoma</taxon>
    </lineage>
</organism>
<dbReference type="EMBL" id="CAAALY010078689">
    <property type="protein sequence ID" value="VEL26190.1"/>
    <property type="molecule type" value="Genomic_DNA"/>
</dbReference>
<keyword evidence="3" id="KW-1185">Reference proteome</keyword>